<dbReference type="NCBIfam" id="TIGR00860">
    <property type="entry name" value="LIC"/>
    <property type="match status" value="1"/>
</dbReference>
<accession>A0ABN8LHR3</accession>
<evidence type="ECO:0000256" key="4">
    <source>
        <dbReference type="ARBA" id="ARBA00022989"/>
    </source>
</evidence>
<feature type="transmembrane region" description="Helical" evidence="14">
    <location>
        <begin position="309"/>
        <end position="330"/>
    </location>
</feature>
<feature type="signal peptide" evidence="14">
    <location>
        <begin position="1"/>
        <end position="21"/>
    </location>
</feature>
<dbReference type="EMBL" id="CALNXI010000043">
    <property type="protein sequence ID" value="CAH3016545.1"/>
    <property type="molecule type" value="Genomic_DNA"/>
</dbReference>
<evidence type="ECO:0000313" key="20">
    <source>
        <dbReference type="Proteomes" id="UP001159427"/>
    </source>
</evidence>
<evidence type="ECO:0000256" key="12">
    <source>
        <dbReference type="ARBA" id="ARBA00023303"/>
    </source>
</evidence>
<name>A0ABN8LHR3_9CNID</name>
<feature type="coiled-coil region" evidence="15">
    <location>
        <begin position="473"/>
        <end position="500"/>
    </location>
</feature>
<feature type="transmembrane region" description="Helical" evidence="14">
    <location>
        <begin position="278"/>
        <end position="302"/>
    </location>
</feature>
<comment type="subcellular location">
    <subcellularLocation>
        <location evidence="13">Synaptic cell membrane</location>
        <topology evidence="13">Multi-pass membrane protein</topology>
    </subcellularLocation>
</comment>
<evidence type="ECO:0000256" key="15">
    <source>
        <dbReference type="SAM" id="Coils"/>
    </source>
</evidence>
<dbReference type="InterPro" id="IPR036734">
    <property type="entry name" value="Neur_chan_lig-bd_sf"/>
</dbReference>
<dbReference type="CDD" id="cd18997">
    <property type="entry name" value="LGIC_ECD_nAChR"/>
    <property type="match status" value="1"/>
</dbReference>
<keyword evidence="1 14" id="KW-0813">Transport</keyword>
<keyword evidence="12 14" id="KW-0407">Ion channel</keyword>
<evidence type="ECO:0000256" key="9">
    <source>
        <dbReference type="ARBA" id="ARBA00023170"/>
    </source>
</evidence>
<dbReference type="Gene3D" id="2.70.170.10">
    <property type="entry name" value="Neurotransmitter-gated ion-channel ligand-binding domain"/>
    <property type="match status" value="1"/>
</dbReference>
<keyword evidence="8" id="KW-1015">Disulfide bond</keyword>
<evidence type="ECO:0000256" key="8">
    <source>
        <dbReference type="ARBA" id="ARBA00023157"/>
    </source>
</evidence>
<evidence type="ECO:0000259" key="17">
    <source>
        <dbReference type="Pfam" id="PF02931"/>
    </source>
</evidence>
<comment type="caution">
    <text evidence="19">The sequence shown here is derived from an EMBL/GenBank/DDBJ whole genome shotgun (WGS) entry which is preliminary data.</text>
</comment>
<evidence type="ECO:0000256" key="7">
    <source>
        <dbReference type="ARBA" id="ARBA00023136"/>
    </source>
</evidence>
<dbReference type="Pfam" id="PF02931">
    <property type="entry name" value="Neur_chan_LBD"/>
    <property type="match status" value="1"/>
</dbReference>
<dbReference type="InterPro" id="IPR018000">
    <property type="entry name" value="Neurotransmitter_ion_chnl_CS"/>
</dbReference>
<feature type="domain" description="Neurotransmitter-gated ion-channel transmembrane" evidence="18">
    <location>
        <begin position="284"/>
        <end position="524"/>
    </location>
</feature>
<keyword evidence="4 14" id="KW-1133">Transmembrane helix</keyword>
<protein>
    <submittedName>
        <fullName evidence="19">Uncharacterized protein</fullName>
    </submittedName>
</protein>
<evidence type="ECO:0000256" key="5">
    <source>
        <dbReference type="ARBA" id="ARBA00023018"/>
    </source>
</evidence>
<evidence type="ECO:0000256" key="2">
    <source>
        <dbReference type="ARBA" id="ARBA00022475"/>
    </source>
</evidence>
<organism evidence="19 20">
    <name type="scientific">Porites evermanni</name>
    <dbReference type="NCBI Taxonomy" id="104178"/>
    <lineage>
        <taxon>Eukaryota</taxon>
        <taxon>Metazoa</taxon>
        <taxon>Cnidaria</taxon>
        <taxon>Anthozoa</taxon>
        <taxon>Hexacorallia</taxon>
        <taxon>Scleractinia</taxon>
        <taxon>Fungiina</taxon>
        <taxon>Poritidae</taxon>
        <taxon>Porites</taxon>
    </lineage>
</organism>
<keyword evidence="5" id="KW-0770">Synapse</keyword>
<dbReference type="CDD" id="cd19051">
    <property type="entry name" value="LGIC_TM_cation"/>
    <property type="match status" value="1"/>
</dbReference>
<comment type="similarity">
    <text evidence="14">Belongs to the ligand-gated ion channel (TC 1.A.9) family.</text>
</comment>
<dbReference type="InterPro" id="IPR006201">
    <property type="entry name" value="Neur_channel"/>
</dbReference>
<dbReference type="InterPro" id="IPR002394">
    <property type="entry name" value="Nicotinic_acetylcholine_rcpt"/>
</dbReference>
<keyword evidence="15" id="KW-0175">Coiled coil</keyword>
<dbReference type="PRINTS" id="PR00252">
    <property type="entry name" value="NRIONCHANNEL"/>
</dbReference>
<dbReference type="InterPro" id="IPR006202">
    <property type="entry name" value="Neur_chan_lig-bd"/>
</dbReference>
<sequence length="538" mass="61753">MINTLTFVVVLTVLLSHNAAANNAFPTHPTTKEPSSERPETQQPVTTRSIRHASSTKGITHMSPERVELSLFRDLFDGYDKRIRPVLRMEDNVTVELGISLFQLIDLDERNEMMKLSIWVRQKWKNPFLRWNATHYGGISEINVNPGDVWKPDLALYNNADAGSDGSLERFNQQIKVNSDGQNLWLAPIILLSSCKIHVKYFPFDEQHCELKFGSWTFDGFHLDLLPEAPKADIGKFALNGEWELIEVLCKRNVIKYVCCDAPYPDITYTVRIRRRTLFFFFNMVIPCLVIVGLTILSFYLPPDSGERLSLVITNLLAMTVFMLLVAEIIPPTSDAVSIISTFYSCCIFEVGLALIGTCVVLKYHFNNPSIHKMPDWLRFIVLQCLGKIFHKKLRNDDNPLENKNPFEKRRRLRSENGYFESFIPMERQNPKWPLENRSRGASMDKEHLGAFNGNETSSQEFDDKSSQITKAITHKQETIANALEKLAEAKEAEDEEGKQREEWMMAASIMDSLFMWIFFLTLVGSLAALFFQLPKYD</sequence>
<evidence type="ECO:0000256" key="13">
    <source>
        <dbReference type="ARBA" id="ARBA00034099"/>
    </source>
</evidence>
<dbReference type="Pfam" id="PF02932">
    <property type="entry name" value="Neur_chan_memb"/>
    <property type="match status" value="1"/>
</dbReference>
<evidence type="ECO:0000259" key="18">
    <source>
        <dbReference type="Pfam" id="PF02932"/>
    </source>
</evidence>
<proteinExistence type="inferred from homology"/>
<feature type="region of interest" description="Disordered" evidence="16">
    <location>
        <begin position="22"/>
        <end position="57"/>
    </location>
</feature>
<dbReference type="SUPFAM" id="SSF63712">
    <property type="entry name" value="Nicotinic receptor ligand binding domain-like"/>
    <property type="match status" value="1"/>
</dbReference>
<dbReference type="Gene3D" id="1.20.58.390">
    <property type="entry name" value="Neurotransmitter-gated ion-channel transmembrane domain"/>
    <property type="match status" value="2"/>
</dbReference>
<evidence type="ECO:0000256" key="3">
    <source>
        <dbReference type="ARBA" id="ARBA00022692"/>
    </source>
</evidence>
<keyword evidence="20" id="KW-1185">Reference proteome</keyword>
<evidence type="ECO:0000256" key="16">
    <source>
        <dbReference type="SAM" id="MobiDB-lite"/>
    </source>
</evidence>
<evidence type="ECO:0000256" key="1">
    <source>
        <dbReference type="ARBA" id="ARBA00022448"/>
    </source>
</evidence>
<dbReference type="InterPro" id="IPR006029">
    <property type="entry name" value="Neurotrans-gated_channel_TM"/>
</dbReference>
<keyword evidence="3 14" id="KW-0812">Transmembrane</keyword>
<feature type="transmembrane region" description="Helical" evidence="14">
    <location>
        <begin position="514"/>
        <end position="534"/>
    </location>
</feature>
<evidence type="ECO:0000256" key="10">
    <source>
        <dbReference type="ARBA" id="ARBA00023180"/>
    </source>
</evidence>
<keyword evidence="2" id="KW-1003">Cell membrane</keyword>
<dbReference type="Proteomes" id="UP001159427">
    <property type="component" value="Unassembled WGS sequence"/>
</dbReference>
<keyword evidence="14" id="KW-0732">Signal</keyword>
<dbReference type="InterPro" id="IPR038050">
    <property type="entry name" value="Neuro_actylchol_rec"/>
</dbReference>
<dbReference type="PRINTS" id="PR00254">
    <property type="entry name" value="NICOTINICR"/>
</dbReference>
<evidence type="ECO:0000256" key="11">
    <source>
        <dbReference type="ARBA" id="ARBA00023286"/>
    </source>
</evidence>
<gene>
    <name evidence="19" type="ORF">PEVE_00030438</name>
</gene>
<feature type="compositionally biased region" description="Basic and acidic residues" evidence="16">
    <location>
        <begin position="30"/>
        <end position="40"/>
    </location>
</feature>
<keyword evidence="6 14" id="KW-0406">Ion transport</keyword>
<keyword evidence="10" id="KW-0325">Glycoprotein</keyword>
<feature type="transmembrane region" description="Helical" evidence="14">
    <location>
        <begin position="342"/>
        <end position="364"/>
    </location>
</feature>
<evidence type="ECO:0000256" key="14">
    <source>
        <dbReference type="RuleBase" id="RU000687"/>
    </source>
</evidence>
<evidence type="ECO:0000313" key="19">
    <source>
        <dbReference type="EMBL" id="CAH3016545.1"/>
    </source>
</evidence>
<dbReference type="PANTHER" id="PTHR18945">
    <property type="entry name" value="NEUROTRANSMITTER GATED ION CHANNEL"/>
    <property type="match status" value="1"/>
</dbReference>
<keyword evidence="11" id="KW-1071">Ligand-gated ion channel</keyword>
<evidence type="ECO:0000256" key="6">
    <source>
        <dbReference type="ARBA" id="ARBA00023065"/>
    </source>
</evidence>
<feature type="domain" description="Neurotransmitter-gated ion-channel ligand-binding" evidence="17">
    <location>
        <begin position="70"/>
        <end position="277"/>
    </location>
</feature>
<dbReference type="InterPro" id="IPR036719">
    <property type="entry name" value="Neuro-gated_channel_TM_sf"/>
</dbReference>
<dbReference type="PROSITE" id="PS00236">
    <property type="entry name" value="NEUROTR_ION_CHANNEL"/>
    <property type="match status" value="1"/>
</dbReference>
<dbReference type="SUPFAM" id="SSF90112">
    <property type="entry name" value="Neurotransmitter-gated ion-channel transmembrane pore"/>
    <property type="match status" value="1"/>
</dbReference>
<feature type="chain" id="PRO_5045012805" evidence="14">
    <location>
        <begin position="22"/>
        <end position="538"/>
    </location>
</feature>
<feature type="compositionally biased region" description="Polar residues" evidence="16">
    <location>
        <begin position="41"/>
        <end position="57"/>
    </location>
</feature>
<keyword evidence="7 14" id="KW-0472">Membrane</keyword>
<keyword evidence="9" id="KW-0675">Receptor</keyword>
<reference evidence="19 20" key="1">
    <citation type="submission" date="2022-05" db="EMBL/GenBank/DDBJ databases">
        <authorList>
            <consortium name="Genoscope - CEA"/>
            <person name="William W."/>
        </authorList>
    </citation>
    <scope>NUCLEOTIDE SEQUENCE [LARGE SCALE GENOMIC DNA]</scope>
</reference>